<dbReference type="NCBIfam" id="NF003140">
    <property type="entry name" value="PRK04053.1"/>
    <property type="match status" value="1"/>
</dbReference>
<proteinExistence type="inferred from homology"/>
<evidence type="ECO:0008006" key="9">
    <source>
        <dbReference type="Google" id="ProtNLM"/>
    </source>
</evidence>
<dbReference type="SUPFAM" id="SSF46946">
    <property type="entry name" value="S13-like H2TH domain"/>
    <property type="match status" value="1"/>
</dbReference>
<evidence type="ECO:0000313" key="8">
    <source>
        <dbReference type="Proteomes" id="UP000782241"/>
    </source>
</evidence>
<dbReference type="GO" id="GO:0003723">
    <property type="term" value="F:RNA binding"/>
    <property type="evidence" value="ECO:0007669"/>
    <property type="project" value="InterPro"/>
</dbReference>
<evidence type="ECO:0000313" key="7">
    <source>
        <dbReference type="EMBL" id="KAG5659011.1"/>
    </source>
</evidence>
<keyword evidence="3" id="KW-0963">Cytoplasm</keyword>
<organism evidence="7 8">
    <name type="scientific">Fusarium avenaceum</name>
    <dbReference type="NCBI Taxonomy" id="40199"/>
    <lineage>
        <taxon>Eukaryota</taxon>
        <taxon>Fungi</taxon>
        <taxon>Dikarya</taxon>
        <taxon>Ascomycota</taxon>
        <taxon>Pezizomycotina</taxon>
        <taxon>Sordariomycetes</taxon>
        <taxon>Hypocreomycetidae</taxon>
        <taxon>Hypocreales</taxon>
        <taxon>Nectriaceae</taxon>
        <taxon>Fusarium</taxon>
        <taxon>Fusarium tricinctum species complex</taxon>
    </lineage>
</organism>
<protein>
    <recommendedName>
        <fullName evidence="9">40S ribosomal protein S18</fullName>
    </recommendedName>
</protein>
<evidence type="ECO:0000256" key="6">
    <source>
        <dbReference type="SAM" id="MobiDB-lite"/>
    </source>
</evidence>
<evidence type="ECO:0000256" key="2">
    <source>
        <dbReference type="ARBA" id="ARBA00008080"/>
    </source>
</evidence>
<dbReference type="EMBL" id="JAGPUO010000013">
    <property type="protein sequence ID" value="KAG5659011.1"/>
    <property type="molecule type" value="Genomic_DNA"/>
</dbReference>
<accession>A0A9P7KU22</accession>
<dbReference type="InterPro" id="IPR001892">
    <property type="entry name" value="Ribosomal_uS13"/>
</dbReference>
<dbReference type="GO" id="GO:0005829">
    <property type="term" value="C:cytosol"/>
    <property type="evidence" value="ECO:0007669"/>
    <property type="project" value="TreeGrafter"/>
</dbReference>
<dbReference type="GO" id="GO:0015935">
    <property type="term" value="C:small ribosomal subunit"/>
    <property type="evidence" value="ECO:0007669"/>
    <property type="project" value="TreeGrafter"/>
</dbReference>
<dbReference type="HAMAP" id="MF_01315">
    <property type="entry name" value="Ribosomal_uS13"/>
    <property type="match status" value="1"/>
</dbReference>
<dbReference type="PANTHER" id="PTHR10871:SF3">
    <property type="entry name" value="SMALL RIBOSOMAL SUBUNIT PROTEIN US13"/>
    <property type="match status" value="1"/>
</dbReference>
<reference evidence="7" key="1">
    <citation type="submission" date="2021-04" db="EMBL/GenBank/DDBJ databases">
        <title>Draft genome of Fusarium avenaceum strain F156N33, isolated from an atmospheric sample in Virginia.</title>
        <authorList>
            <person name="Yang S."/>
            <person name="Vinatzer B.A."/>
            <person name="Coleman J."/>
        </authorList>
    </citation>
    <scope>NUCLEOTIDE SEQUENCE</scope>
    <source>
        <strain evidence="7">F156N33</strain>
    </source>
</reference>
<dbReference type="PROSITE" id="PS00646">
    <property type="entry name" value="RIBOSOMAL_S13_1"/>
    <property type="match status" value="1"/>
</dbReference>
<evidence type="ECO:0000256" key="1">
    <source>
        <dbReference type="ARBA" id="ARBA00004496"/>
    </source>
</evidence>
<evidence type="ECO:0000256" key="4">
    <source>
        <dbReference type="ARBA" id="ARBA00022980"/>
    </source>
</evidence>
<dbReference type="Gene3D" id="4.10.910.10">
    <property type="entry name" value="30s ribosomal protein s13, domain 2"/>
    <property type="match status" value="1"/>
</dbReference>
<evidence type="ECO:0000256" key="3">
    <source>
        <dbReference type="ARBA" id="ARBA00022490"/>
    </source>
</evidence>
<sequence length="551" mass="62636">MAESIRSLLRFLSLHLLYLPPRHHHPLTNRFFASTKPPSSLSIEPNPLSAAIMSSKSWYALKSKAIPTRYGLTKNIQVLLQGLESFHAGHIDARELGSMVRLSPRRRESVAGTIAKCARMIKKDPQESKTCVDIIEMCTEILEIADRPPPIEGFPFMRLPAEIREHIVDLMVDTVFRSKVIKPGIRKVTCNCPQLEREFEPYQTSQMKAQMKALPSVMGPALNHEFFRIFFRKKTVRFRCCCELLSHLDSNPPLVQNVRNIKVHWCGPKSAITFKRLAECDRLEGLTVSISKSTLAHLSPRNDLMKTFFPLTYRHVRITDVLGLDELLTIRGLKEVAVVHVQSKGTNLTVETDRANLSELLAHQLKKDKVGMALLNLESSYDFIDIIATLSKLPIMSLVSGEKSNFQFILRLLNTNVDGKQKVMYALTKIKGVGRRYSNLVCKKADVDLNKRAGELTSEELERIVTILQNPTQYKIPTWFINRQRDIVDGKDSHILANGVDSKLREDLERLKKIRAHRGLRHYWGLRVRGQHTKTTGRRGRTVGVSKKKGG</sequence>
<dbReference type="Proteomes" id="UP000782241">
    <property type="component" value="Unassembled WGS sequence"/>
</dbReference>
<dbReference type="InterPro" id="IPR027437">
    <property type="entry name" value="Rbsml_uS13_C"/>
</dbReference>
<dbReference type="GO" id="GO:0006412">
    <property type="term" value="P:translation"/>
    <property type="evidence" value="ECO:0007669"/>
    <property type="project" value="InterPro"/>
</dbReference>
<dbReference type="AlphaFoldDB" id="A0A9P7KU22"/>
<feature type="region of interest" description="Disordered" evidence="6">
    <location>
        <begin position="532"/>
        <end position="551"/>
    </location>
</feature>
<keyword evidence="4" id="KW-0689">Ribosomal protein</keyword>
<dbReference type="PANTHER" id="PTHR10871">
    <property type="entry name" value="30S RIBOSOMAL PROTEIN S13/40S RIBOSOMAL PROTEIN S18"/>
    <property type="match status" value="1"/>
</dbReference>
<dbReference type="PROSITE" id="PS50159">
    <property type="entry name" value="RIBOSOMAL_S13_2"/>
    <property type="match status" value="1"/>
</dbReference>
<dbReference type="InterPro" id="IPR018269">
    <property type="entry name" value="Ribosomal_uS13_CS"/>
</dbReference>
<dbReference type="GO" id="GO:0003735">
    <property type="term" value="F:structural constituent of ribosome"/>
    <property type="evidence" value="ECO:0007669"/>
    <property type="project" value="InterPro"/>
</dbReference>
<keyword evidence="8" id="KW-1185">Reference proteome</keyword>
<name>A0A9P7KU22_9HYPO</name>
<comment type="subcellular location">
    <subcellularLocation>
        <location evidence="1">Cytoplasm</location>
    </subcellularLocation>
</comment>
<dbReference type="FunFam" id="4.10.910.10:FF:000002">
    <property type="entry name" value="40S ribosomal protein S18"/>
    <property type="match status" value="1"/>
</dbReference>
<dbReference type="Gene3D" id="1.10.8.50">
    <property type="match status" value="1"/>
</dbReference>
<comment type="caution">
    <text evidence="7">The sequence shown here is derived from an EMBL/GenBank/DDBJ whole genome shotgun (WGS) entry which is preliminary data.</text>
</comment>
<dbReference type="Pfam" id="PF00416">
    <property type="entry name" value="Ribosomal_S13"/>
    <property type="match status" value="1"/>
</dbReference>
<keyword evidence="5" id="KW-0687">Ribonucleoprotein</keyword>
<dbReference type="InterPro" id="IPR010979">
    <property type="entry name" value="Ribosomal_uS13-like_H2TH"/>
</dbReference>
<gene>
    <name evidence="7" type="ORF">KAF25_007564</name>
</gene>
<comment type="similarity">
    <text evidence="2">Belongs to the universal ribosomal protein uS13 family.</text>
</comment>
<dbReference type="FunFam" id="1.10.8.50:FF:000002">
    <property type="entry name" value="40S ribosomal protein S18"/>
    <property type="match status" value="1"/>
</dbReference>
<evidence type="ECO:0000256" key="5">
    <source>
        <dbReference type="ARBA" id="ARBA00023274"/>
    </source>
</evidence>